<dbReference type="InterPro" id="IPR041854">
    <property type="entry name" value="BFD-like_2Fe2S-bd_dom_sf"/>
</dbReference>
<dbReference type="RefSeq" id="WP_258878215.1">
    <property type="nucleotide sequence ID" value="NZ_CP048914.1"/>
</dbReference>
<dbReference type="AlphaFoldDB" id="A0A7L7KPK5"/>
<organism evidence="2 3">
    <name type="scientific">Candidatus Xianfuyuplasma coldseepsis</name>
    <dbReference type="NCBI Taxonomy" id="2782163"/>
    <lineage>
        <taxon>Bacteria</taxon>
        <taxon>Bacillati</taxon>
        <taxon>Mycoplasmatota</taxon>
        <taxon>Mollicutes</taxon>
        <taxon>Candidatus Izemoplasmatales</taxon>
        <taxon>Candidatus Izemoplasmataceae</taxon>
        <taxon>Candidatus Xianfuyuplasma</taxon>
    </lineage>
</organism>
<accession>A0A7L7KPK5</accession>
<evidence type="ECO:0000313" key="3">
    <source>
        <dbReference type="Proteomes" id="UP000514720"/>
    </source>
</evidence>
<dbReference type="EMBL" id="CP048914">
    <property type="protein sequence ID" value="QMS84597.1"/>
    <property type="molecule type" value="Genomic_DNA"/>
</dbReference>
<evidence type="ECO:0000313" key="2">
    <source>
        <dbReference type="EMBL" id="QMS84597.1"/>
    </source>
</evidence>
<reference evidence="2 3" key="1">
    <citation type="submission" date="2020-02" db="EMBL/GenBank/DDBJ databases">
        <authorList>
            <person name="Zheng R.K."/>
            <person name="Sun C.M."/>
        </authorList>
    </citation>
    <scope>NUCLEOTIDE SEQUENCE [LARGE SCALE GENOMIC DNA]</scope>
    <source>
        <strain evidence="3">zrk13</strain>
    </source>
</reference>
<gene>
    <name evidence="2" type="ORF">G4Z02_02135</name>
</gene>
<dbReference type="Pfam" id="PF04324">
    <property type="entry name" value="Fer2_BFD"/>
    <property type="match status" value="1"/>
</dbReference>
<proteinExistence type="predicted"/>
<dbReference type="InterPro" id="IPR007419">
    <property type="entry name" value="BFD-like_2Fe2S-bd_dom"/>
</dbReference>
<dbReference type="Gene3D" id="1.10.10.1100">
    <property type="entry name" value="BFD-like [2Fe-2S]-binding domain"/>
    <property type="match status" value="1"/>
</dbReference>
<keyword evidence="3" id="KW-1185">Reference proteome</keyword>
<dbReference type="Proteomes" id="UP000514720">
    <property type="component" value="Chromosome"/>
</dbReference>
<name>A0A7L7KPK5_9MOLU</name>
<evidence type="ECO:0000259" key="1">
    <source>
        <dbReference type="Pfam" id="PF04324"/>
    </source>
</evidence>
<sequence>MGKKTKEEYICSCFMITKNDVKEHIQNGVLKYKDLQKLTNIGTECSSCKTKTKKKFKKYREKLSA</sequence>
<dbReference type="KEGG" id="xcl:G4Z02_02135"/>
<protein>
    <submittedName>
        <fullName evidence="2">(2Fe-2S)-binding protein</fullName>
    </submittedName>
</protein>
<feature type="domain" description="BFD-like [2Fe-2S]-binding" evidence="1">
    <location>
        <begin position="9"/>
        <end position="54"/>
    </location>
</feature>